<dbReference type="PANTHER" id="PTHR45973">
    <property type="entry name" value="PROTEIN PHOSPHATASE 1 REGULATORY SUBUNIT SDS22-RELATED"/>
    <property type="match status" value="1"/>
</dbReference>
<feature type="compositionally biased region" description="Polar residues" evidence="12">
    <location>
        <begin position="417"/>
        <end position="441"/>
    </location>
</feature>
<dbReference type="PROSITE" id="PS50096">
    <property type="entry name" value="IQ"/>
    <property type="match status" value="1"/>
</dbReference>
<evidence type="ECO:0000256" key="2">
    <source>
        <dbReference type="ARBA" id="ARBA00004300"/>
    </source>
</evidence>
<dbReference type="Pfam" id="PF00612">
    <property type="entry name" value="IQ"/>
    <property type="match status" value="1"/>
</dbReference>
<evidence type="ECO:0000313" key="14">
    <source>
        <dbReference type="Proteomes" id="UP001153712"/>
    </source>
</evidence>
<dbReference type="GO" id="GO:0005813">
    <property type="term" value="C:centrosome"/>
    <property type="evidence" value="ECO:0007669"/>
    <property type="project" value="UniProtKB-SubCell"/>
</dbReference>
<evidence type="ECO:0000256" key="3">
    <source>
        <dbReference type="ARBA" id="ARBA00022490"/>
    </source>
</evidence>
<evidence type="ECO:0000256" key="12">
    <source>
        <dbReference type="SAM" id="MobiDB-lite"/>
    </source>
</evidence>
<dbReference type="InterPro" id="IPR050576">
    <property type="entry name" value="Cilia_flagella_integrity"/>
</dbReference>
<keyword evidence="3" id="KW-0963">Cytoplasm</keyword>
<name>A0A9P0DUU3_PHYSR</name>
<dbReference type="SMART" id="SM00365">
    <property type="entry name" value="LRR_SD22"/>
    <property type="match status" value="4"/>
</dbReference>
<dbReference type="InterPro" id="IPR001611">
    <property type="entry name" value="Leu-rich_rpt"/>
</dbReference>
<dbReference type="InterPro" id="IPR000048">
    <property type="entry name" value="IQ_motif_EF-hand-BS"/>
</dbReference>
<feature type="region of interest" description="Disordered" evidence="12">
    <location>
        <begin position="290"/>
        <end position="345"/>
    </location>
</feature>
<comment type="subcellular location">
    <subcellularLocation>
        <location evidence="2">Cytoplasm</location>
        <location evidence="2">Cytoskeleton</location>
        <location evidence="2">Microtubule organizing center</location>
        <location evidence="2">Centrosome</location>
    </subcellularLocation>
</comment>
<dbReference type="Gene3D" id="1.20.5.190">
    <property type="match status" value="1"/>
</dbReference>
<sequence length="754" mass="84166">MEEALQILDLSNKKLKKLNKPTPEESQVLTLILDNNELTRLDNIDSFTKVEKLSAVHNQLLRMYGVCRLHLLQSLNLSCNGILTIEGLKELVNLKWLCLAGNSLKTIEHLQTNTNLEYLDLSENNITHIADLSFLKCLKELYLHKNKINHLDQCDKFLPISLTILTLAYNNIGDLNEISRLANLVNLTKISIANNPCINFTGGNVGFDYRPFVINWCLNVSVIDDYMVDAIENLRAEWLYSQGRGRHFRVGDQRELAQYLAAVCPLTGETLETEDDRKLRVILSKAQHHQQQLRNQSSSNATPVPSPISKKKITGIRPTSKAAKNKLKSPDRMSSSCYGSLSDHSNSSVMVQSLDPMILRQTFSPKTPVEFSVPEKCLDYELVNSPLQALSKNVPVPESLMSPDYHPSTALCKRIPTSTASPIHTPRPSTVGSNATKSQKPTRLGSAKLRTRGTKPVDVRKSACSSPVPPRNIKSSMKNISGLDSNKKYSLMGNGSVSSEEESEMCDSKLHTIQMKAKERSSLKEANNEIKAAVCIQRHWRGYYTRNKDRAVQQLFQHLQSQRANQYIQKLATDMETTKAALESERKIQMLQTEAINALYKKISDIRPDGENAVNNTGTNEDVIKELAQTRAVLQTQIQELQHSMQDVMKVMSVFGQSAGLYNPFKDGIATQTEIVAVHTPQGEAAKTFPFLKLANQPRPSSLPLPVHQRKKDQLDQDLDQFAITLVDGAMKNASESSIGDNPEANSNKGTPDN</sequence>
<dbReference type="Gene3D" id="3.80.10.10">
    <property type="entry name" value="Ribonuclease Inhibitor"/>
    <property type="match status" value="2"/>
</dbReference>
<dbReference type="InterPro" id="IPR032675">
    <property type="entry name" value="LRR_dom_sf"/>
</dbReference>
<evidence type="ECO:0000256" key="5">
    <source>
        <dbReference type="ARBA" id="ARBA00022737"/>
    </source>
</evidence>
<keyword evidence="6" id="KW-0970">Cilium biogenesis/degradation</keyword>
<dbReference type="AlphaFoldDB" id="A0A9P0DUU3"/>
<feature type="region of interest" description="Disordered" evidence="12">
    <location>
        <begin position="733"/>
        <end position="754"/>
    </location>
</feature>
<dbReference type="SUPFAM" id="SSF52058">
    <property type="entry name" value="L domain-like"/>
    <property type="match status" value="1"/>
</dbReference>
<dbReference type="OrthoDB" id="5954088at2759"/>
<dbReference type="FunFam" id="3.80.10.10:FF:000165">
    <property type="entry name" value="Centrosomal protein of 97 kDa"/>
    <property type="match status" value="1"/>
</dbReference>
<organism evidence="13 14">
    <name type="scientific">Phyllotreta striolata</name>
    <name type="common">Striped flea beetle</name>
    <name type="synonym">Crioceris striolata</name>
    <dbReference type="NCBI Taxonomy" id="444603"/>
    <lineage>
        <taxon>Eukaryota</taxon>
        <taxon>Metazoa</taxon>
        <taxon>Ecdysozoa</taxon>
        <taxon>Arthropoda</taxon>
        <taxon>Hexapoda</taxon>
        <taxon>Insecta</taxon>
        <taxon>Pterygota</taxon>
        <taxon>Neoptera</taxon>
        <taxon>Endopterygota</taxon>
        <taxon>Coleoptera</taxon>
        <taxon>Polyphaga</taxon>
        <taxon>Cucujiformia</taxon>
        <taxon>Chrysomeloidea</taxon>
        <taxon>Chrysomelidae</taxon>
        <taxon>Galerucinae</taxon>
        <taxon>Alticini</taxon>
        <taxon>Phyllotreta</taxon>
    </lineage>
</organism>
<dbReference type="PANTHER" id="PTHR45973:SF2">
    <property type="entry name" value="CENTROSOMAL PROTEIN OF 97 KDA"/>
    <property type="match status" value="1"/>
</dbReference>
<dbReference type="Pfam" id="PF14580">
    <property type="entry name" value="LRR_9"/>
    <property type="match status" value="1"/>
</dbReference>
<protein>
    <recommendedName>
        <fullName evidence="10">Centrosomal protein of 97 kDa</fullName>
    </recommendedName>
    <alternativeName>
        <fullName evidence="8">Dynein axonemal assembly factor 1 homolog</fullName>
    </alternativeName>
    <alternativeName>
        <fullName evidence="11">Leucine-rich repeat and IQ domain-containing protein 2</fullName>
    </alternativeName>
</protein>
<dbReference type="GO" id="GO:0030030">
    <property type="term" value="P:cell projection organization"/>
    <property type="evidence" value="ECO:0007669"/>
    <property type="project" value="UniProtKB-KW"/>
</dbReference>
<evidence type="ECO:0000256" key="8">
    <source>
        <dbReference type="ARBA" id="ARBA00024433"/>
    </source>
</evidence>
<keyword evidence="5" id="KW-0677">Repeat</keyword>
<dbReference type="EMBL" id="OU900097">
    <property type="protein sequence ID" value="CAH1184844.1"/>
    <property type="molecule type" value="Genomic_DNA"/>
</dbReference>
<dbReference type="Proteomes" id="UP001153712">
    <property type="component" value="Chromosome 4"/>
</dbReference>
<dbReference type="GO" id="GO:1902018">
    <property type="term" value="P:negative regulation of cilium assembly"/>
    <property type="evidence" value="ECO:0007669"/>
    <property type="project" value="TreeGrafter"/>
</dbReference>
<accession>A0A9P0DUU3</accession>
<feature type="compositionally biased region" description="Polar residues" evidence="12">
    <location>
        <begin position="332"/>
        <end position="345"/>
    </location>
</feature>
<comment type="function">
    <text evidence="1">Cilium-specific protein required for cilia structures.</text>
</comment>
<feature type="compositionally biased region" description="Polar residues" evidence="12">
    <location>
        <begin position="290"/>
        <end position="303"/>
    </location>
</feature>
<evidence type="ECO:0000256" key="10">
    <source>
        <dbReference type="ARBA" id="ARBA00068862"/>
    </source>
</evidence>
<reference evidence="13" key="1">
    <citation type="submission" date="2022-01" db="EMBL/GenBank/DDBJ databases">
        <authorList>
            <person name="King R."/>
        </authorList>
    </citation>
    <scope>NUCLEOTIDE SEQUENCE</scope>
</reference>
<evidence type="ECO:0000256" key="7">
    <source>
        <dbReference type="ARBA" id="ARBA00023212"/>
    </source>
</evidence>
<dbReference type="PROSITE" id="PS51450">
    <property type="entry name" value="LRR"/>
    <property type="match status" value="4"/>
</dbReference>
<feature type="region of interest" description="Disordered" evidence="12">
    <location>
        <begin position="417"/>
        <end position="481"/>
    </location>
</feature>
<evidence type="ECO:0000256" key="4">
    <source>
        <dbReference type="ARBA" id="ARBA00022614"/>
    </source>
</evidence>
<evidence type="ECO:0000256" key="6">
    <source>
        <dbReference type="ARBA" id="ARBA00022794"/>
    </source>
</evidence>
<evidence type="ECO:0000256" key="1">
    <source>
        <dbReference type="ARBA" id="ARBA00003843"/>
    </source>
</evidence>
<keyword evidence="14" id="KW-1185">Reference proteome</keyword>
<proteinExistence type="predicted"/>
<comment type="function">
    <text evidence="9">Acts as a key negative regulator of ciliogenesis in collaboration with CCP110 by capping the mother centriole thereby preventing cilia formation. Required for recruitment of CCP110 to the centrosome.</text>
</comment>
<evidence type="ECO:0000256" key="11">
    <source>
        <dbReference type="ARBA" id="ARBA00076677"/>
    </source>
</evidence>
<feature type="compositionally biased region" description="Polar residues" evidence="12">
    <location>
        <begin position="734"/>
        <end position="754"/>
    </location>
</feature>
<evidence type="ECO:0000256" key="9">
    <source>
        <dbReference type="ARBA" id="ARBA00058656"/>
    </source>
</evidence>
<evidence type="ECO:0000313" key="13">
    <source>
        <dbReference type="EMBL" id="CAH1184844.1"/>
    </source>
</evidence>
<gene>
    <name evidence="13" type="ORF">PHYEVI_LOCUS8030</name>
</gene>
<keyword evidence="7" id="KW-0206">Cytoskeleton</keyword>
<keyword evidence="4" id="KW-0433">Leucine-rich repeat</keyword>